<proteinExistence type="predicted"/>
<name>A0A1F6DGD4_9BACT</name>
<evidence type="ECO:0000313" key="1">
    <source>
        <dbReference type="EMBL" id="OGG60377.1"/>
    </source>
</evidence>
<reference evidence="1 2" key="1">
    <citation type="journal article" date="2016" name="Nat. Commun.">
        <title>Thousands of microbial genomes shed light on interconnected biogeochemical processes in an aquifer system.</title>
        <authorList>
            <person name="Anantharaman K."/>
            <person name="Brown C.T."/>
            <person name="Hug L.A."/>
            <person name="Sharon I."/>
            <person name="Castelle C.J."/>
            <person name="Probst A.J."/>
            <person name="Thomas B.C."/>
            <person name="Singh A."/>
            <person name="Wilkins M.J."/>
            <person name="Karaoz U."/>
            <person name="Brodie E.L."/>
            <person name="Williams K.H."/>
            <person name="Hubbard S.S."/>
            <person name="Banfield J.F."/>
        </authorList>
    </citation>
    <scope>NUCLEOTIDE SEQUENCE [LARGE SCALE GENOMIC DNA]</scope>
</reference>
<sequence>MKKKQRYDNRLFDVEEVMEVLSIYYGVMTVEQFANRTQSLYPKTWRARTLIRVHRTEYSSSPYGLGYGPDWRGEKILIQPDGSKKVFTSHAIKKDLIAYQKQGRIPGYAMKVASEQIRFAATVAWMAYRATYAKASMNAVHK</sequence>
<accession>A0A1F6DGD4</accession>
<comment type="caution">
    <text evidence="1">The sequence shown here is derived from an EMBL/GenBank/DDBJ whole genome shotgun (WGS) entry which is preliminary data.</text>
</comment>
<dbReference type="Proteomes" id="UP000176377">
    <property type="component" value="Unassembled WGS sequence"/>
</dbReference>
<gene>
    <name evidence="1" type="ORF">A2765_02930</name>
</gene>
<evidence type="ECO:0000313" key="2">
    <source>
        <dbReference type="Proteomes" id="UP000176377"/>
    </source>
</evidence>
<dbReference type="EMBL" id="MFLA01000010">
    <property type="protein sequence ID" value="OGG60377.1"/>
    <property type="molecule type" value="Genomic_DNA"/>
</dbReference>
<organism evidence="1 2">
    <name type="scientific">Candidatus Kaiserbacteria bacterium RIFCSPHIGHO2_01_FULL_56_24</name>
    <dbReference type="NCBI Taxonomy" id="1798487"/>
    <lineage>
        <taxon>Bacteria</taxon>
        <taxon>Candidatus Kaiseribacteriota</taxon>
    </lineage>
</organism>
<protein>
    <submittedName>
        <fullName evidence="1">Uncharacterized protein</fullName>
    </submittedName>
</protein>
<dbReference type="AlphaFoldDB" id="A0A1F6DGD4"/>